<dbReference type="InterPro" id="IPR005180">
    <property type="entry name" value="DUF302"/>
</dbReference>
<dbReference type="RefSeq" id="WP_196272478.1">
    <property type="nucleotide sequence ID" value="NZ_JADQDO010000006.1"/>
</dbReference>
<gene>
    <name evidence="2" type="ORF">I2H38_14045</name>
</gene>
<dbReference type="PANTHER" id="PTHR38342">
    <property type="entry name" value="SLR5037 PROTEIN"/>
    <property type="match status" value="1"/>
</dbReference>
<dbReference type="CDD" id="cd14797">
    <property type="entry name" value="DUF302"/>
    <property type="match status" value="1"/>
</dbReference>
<dbReference type="SUPFAM" id="SSF103247">
    <property type="entry name" value="TT1751-like"/>
    <property type="match status" value="1"/>
</dbReference>
<dbReference type="Proteomes" id="UP000599312">
    <property type="component" value="Unassembled WGS sequence"/>
</dbReference>
<feature type="domain" description="DUF302" evidence="1">
    <location>
        <begin position="7"/>
        <end position="67"/>
    </location>
</feature>
<dbReference type="Pfam" id="PF03625">
    <property type="entry name" value="DUF302"/>
    <property type="match status" value="1"/>
</dbReference>
<protein>
    <submittedName>
        <fullName evidence="2">DUF302 domain-containing protein</fullName>
    </submittedName>
</protein>
<dbReference type="Gene3D" id="3.30.310.70">
    <property type="entry name" value="TT1751-like domain"/>
    <property type="match status" value="1"/>
</dbReference>
<dbReference type="PANTHER" id="PTHR38342:SF2">
    <property type="entry name" value="INNER MEMBRANE OR EXPORTED"/>
    <property type="match status" value="1"/>
</dbReference>
<proteinExistence type="predicted"/>
<accession>A0A931BNH0</accession>
<keyword evidence="3" id="KW-1185">Reference proteome</keyword>
<dbReference type="AlphaFoldDB" id="A0A931BNH0"/>
<dbReference type="InterPro" id="IPR035923">
    <property type="entry name" value="TT1751-like_sf"/>
</dbReference>
<comment type="caution">
    <text evidence="2">The sequence shown here is derived from an EMBL/GenBank/DDBJ whole genome shotgun (WGS) entry which is preliminary data.</text>
</comment>
<organism evidence="2 3">
    <name type="scientific">Microvirga alba</name>
    <dbReference type="NCBI Taxonomy" id="2791025"/>
    <lineage>
        <taxon>Bacteria</taxon>
        <taxon>Pseudomonadati</taxon>
        <taxon>Pseudomonadota</taxon>
        <taxon>Alphaproteobacteria</taxon>
        <taxon>Hyphomicrobiales</taxon>
        <taxon>Methylobacteriaceae</taxon>
        <taxon>Microvirga</taxon>
    </lineage>
</organism>
<evidence type="ECO:0000313" key="2">
    <source>
        <dbReference type="EMBL" id="MBF9234496.1"/>
    </source>
</evidence>
<reference evidence="2" key="1">
    <citation type="submission" date="2020-11" db="EMBL/GenBank/DDBJ databases">
        <authorList>
            <person name="Kim M.K."/>
        </authorList>
    </citation>
    <scope>NUCLEOTIDE SEQUENCE</scope>
    <source>
        <strain evidence="2">BT350</strain>
    </source>
</reference>
<evidence type="ECO:0000259" key="1">
    <source>
        <dbReference type="Pfam" id="PF03625"/>
    </source>
</evidence>
<evidence type="ECO:0000313" key="3">
    <source>
        <dbReference type="Proteomes" id="UP000599312"/>
    </source>
</evidence>
<name>A0A931BNH0_9HYPH</name>
<sequence>MRIFARIDHAAGAREIGTIMPPTIVLLYGHPKGGTPVMLATPQVALDLPLRVLVQEGTDGRAIVSFHPVGPMLLRAGVPDDLAARLEPAQRLLIDALQAI</sequence>
<dbReference type="EMBL" id="JADQDO010000006">
    <property type="protein sequence ID" value="MBF9234496.1"/>
    <property type="molecule type" value="Genomic_DNA"/>
</dbReference>